<dbReference type="GO" id="GO:0043565">
    <property type="term" value="F:sequence-specific DNA binding"/>
    <property type="evidence" value="ECO:0007669"/>
    <property type="project" value="TreeGrafter"/>
</dbReference>
<dbReference type="Gene3D" id="3.40.190.10">
    <property type="entry name" value="Periplasmic binding protein-like II"/>
    <property type="match status" value="2"/>
</dbReference>
<keyword evidence="2" id="KW-0805">Transcription regulation</keyword>
<dbReference type="CDD" id="cd08432">
    <property type="entry name" value="PBP2_GcdR_TrpI_HvrB_AmpR_like"/>
    <property type="match status" value="1"/>
</dbReference>
<dbReference type="Pfam" id="PF03466">
    <property type="entry name" value="LysR_substrate"/>
    <property type="match status" value="1"/>
</dbReference>
<comment type="similarity">
    <text evidence="1">Belongs to the LysR transcriptional regulatory family.</text>
</comment>
<dbReference type="SUPFAM" id="SSF53850">
    <property type="entry name" value="Periplasmic binding protein-like II"/>
    <property type="match status" value="1"/>
</dbReference>
<dbReference type="InterPro" id="IPR036390">
    <property type="entry name" value="WH_DNA-bd_sf"/>
</dbReference>
<evidence type="ECO:0000256" key="3">
    <source>
        <dbReference type="ARBA" id="ARBA00023125"/>
    </source>
</evidence>
<evidence type="ECO:0000313" key="6">
    <source>
        <dbReference type="EMBL" id="MBB6210317.1"/>
    </source>
</evidence>
<keyword evidence="7" id="KW-1185">Reference proteome</keyword>
<dbReference type="InterPro" id="IPR000847">
    <property type="entry name" value="LysR_HTH_N"/>
</dbReference>
<evidence type="ECO:0000313" key="7">
    <source>
        <dbReference type="Proteomes" id="UP000544872"/>
    </source>
</evidence>
<evidence type="ECO:0000259" key="5">
    <source>
        <dbReference type="PROSITE" id="PS50931"/>
    </source>
</evidence>
<dbReference type="AlphaFoldDB" id="A0A7X0DNJ9"/>
<dbReference type="Gene3D" id="1.10.10.10">
    <property type="entry name" value="Winged helix-like DNA-binding domain superfamily/Winged helix DNA-binding domain"/>
    <property type="match status" value="1"/>
</dbReference>
<accession>A0A7X0DNJ9</accession>
<dbReference type="NCBIfam" id="NF008352">
    <property type="entry name" value="PRK11139.1"/>
    <property type="match status" value="1"/>
</dbReference>
<dbReference type="FunFam" id="1.10.10.10:FF:000038">
    <property type="entry name" value="Glycine cleavage system transcriptional activator"/>
    <property type="match status" value="1"/>
</dbReference>
<dbReference type="PROSITE" id="PS50931">
    <property type="entry name" value="HTH_LYSR"/>
    <property type="match status" value="1"/>
</dbReference>
<evidence type="ECO:0000256" key="2">
    <source>
        <dbReference type="ARBA" id="ARBA00023015"/>
    </source>
</evidence>
<dbReference type="PANTHER" id="PTHR30537:SF74">
    <property type="entry name" value="HTH-TYPE TRANSCRIPTIONAL REGULATOR TRPI"/>
    <property type="match status" value="1"/>
</dbReference>
<dbReference type="Proteomes" id="UP000544872">
    <property type="component" value="Unassembled WGS sequence"/>
</dbReference>
<dbReference type="PRINTS" id="PR00039">
    <property type="entry name" value="HTHLYSR"/>
</dbReference>
<gene>
    <name evidence="6" type="ORF">FHS48_001732</name>
</gene>
<proteinExistence type="inferred from homology"/>
<dbReference type="InterPro" id="IPR005119">
    <property type="entry name" value="LysR_subst-bd"/>
</dbReference>
<evidence type="ECO:0000256" key="4">
    <source>
        <dbReference type="ARBA" id="ARBA00023163"/>
    </source>
</evidence>
<dbReference type="GO" id="GO:0003700">
    <property type="term" value="F:DNA-binding transcription factor activity"/>
    <property type="evidence" value="ECO:0007669"/>
    <property type="project" value="InterPro"/>
</dbReference>
<dbReference type="GO" id="GO:0006351">
    <property type="term" value="P:DNA-templated transcription"/>
    <property type="evidence" value="ECO:0007669"/>
    <property type="project" value="TreeGrafter"/>
</dbReference>
<dbReference type="Pfam" id="PF00126">
    <property type="entry name" value="HTH_1"/>
    <property type="match status" value="1"/>
</dbReference>
<dbReference type="InterPro" id="IPR058163">
    <property type="entry name" value="LysR-type_TF_proteobact-type"/>
</dbReference>
<sequence>MTDTPRRLPPLNALRAFDAAARSLTFRQAAEELGVTQGAVAQQVRGLEALLGVRLFDRLPRTLALTDAGRAYATTLRRAFDLIAEATAELLTPEPQHLTISVTPSFASRWLIPRLPAFTALHPEIDLRILASDRISTFQSDSVDLAVRYGRPPFGAGLQADLLFDQVLVAVASPLLLARLGPPETAADLARYPLLHDAHTLWPQVLEQAFPAGTPPAPHNIRFNQTALAIESAIAGQGLALASHFFVGDDLRGGRLSRVFPGVEVRTGADFYVISPRKPRHPAPVAAVRQWLLTAAGRA</sequence>
<dbReference type="InterPro" id="IPR036388">
    <property type="entry name" value="WH-like_DNA-bd_sf"/>
</dbReference>
<comment type="caution">
    <text evidence="6">The sequence shown here is derived from an EMBL/GenBank/DDBJ whole genome shotgun (WGS) entry which is preliminary data.</text>
</comment>
<name>A0A7X0DNJ9_NOVIT</name>
<keyword evidence="4" id="KW-0804">Transcription</keyword>
<feature type="domain" description="HTH lysR-type" evidence="5">
    <location>
        <begin position="9"/>
        <end position="66"/>
    </location>
</feature>
<organism evidence="6 7">
    <name type="scientific">Novispirillum itersonii</name>
    <name type="common">Aquaspirillum itersonii</name>
    <dbReference type="NCBI Taxonomy" id="189"/>
    <lineage>
        <taxon>Bacteria</taxon>
        <taxon>Pseudomonadati</taxon>
        <taxon>Pseudomonadota</taxon>
        <taxon>Alphaproteobacteria</taxon>
        <taxon>Rhodospirillales</taxon>
        <taxon>Novispirillaceae</taxon>
        <taxon>Novispirillum</taxon>
    </lineage>
</organism>
<keyword evidence="3" id="KW-0238">DNA-binding</keyword>
<reference evidence="6 7" key="1">
    <citation type="submission" date="2020-08" db="EMBL/GenBank/DDBJ databases">
        <title>Genomic Encyclopedia of Type Strains, Phase IV (KMG-IV): sequencing the most valuable type-strain genomes for metagenomic binning, comparative biology and taxonomic classification.</title>
        <authorList>
            <person name="Goeker M."/>
        </authorList>
    </citation>
    <scope>NUCLEOTIDE SEQUENCE [LARGE SCALE GENOMIC DNA]</scope>
    <source>
        <strain evidence="6 7">DSM 11590</strain>
    </source>
</reference>
<protein>
    <submittedName>
        <fullName evidence="6">LysR family glycine cleavage system transcriptional activator</fullName>
    </submittedName>
</protein>
<dbReference type="RefSeq" id="WP_184263148.1">
    <property type="nucleotide sequence ID" value="NZ_JACIIX010000005.1"/>
</dbReference>
<evidence type="ECO:0000256" key="1">
    <source>
        <dbReference type="ARBA" id="ARBA00009437"/>
    </source>
</evidence>
<dbReference type="SUPFAM" id="SSF46785">
    <property type="entry name" value="Winged helix' DNA-binding domain"/>
    <property type="match status" value="1"/>
</dbReference>
<dbReference type="EMBL" id="JACIIX010000005">
    <property type="protein sequence ID" value="MBB6210317.1"/>
    <property type="molecule type" value="Genomic_DNA"/>
</dbReference>
<dbReference type="PANTHER" id="PTHR30537">
    <property type="entry name" value="HTH-TYPE TRANSCRIPTIONAL REGULATOR"/>
    <property type="match status" value="1"/>
</dbReference>